<dbReference type="InterPro" id="IPR013507">
    <property type="entry name" value="DNA_mismatch_S5_2-like"/>
</dbReference>
<dbReference type="PANTHER" id="PTHR10073">
    <property type="entry name" value="DNA MISMATCH REPAIR PROTEIN MLH, PMS, MUTL"/>
    <property type="match status" value="1"/>
</dbReference>
<evidence type="ECO:0000313" key="4">
    <source>
        <dbReference type="Proteomes" id="UP000524246"/>
    </source>
</evidence>
<dbReference type="InterPro" id="IPR042120">
    <property type="entry name" value="MutL_C_dimsub"/>
</dbReference>
<dbReference type="CDD" id="cd00782">
    <property type="entry name" value="MutL_Trans"/>
    <property type="match status" value="1"/>
</dbReference>
<dbReference type="Gene3D" id="3.30.1540.20">
    <property type="entry name" value="MutL, C-terminal domain, dimerisation subdomain"/>
    <property type="match status" value="1"/>
</dbReference>
<dbReference type="GO" id="GO:0030983">
    <property type="term" value="F:mismatched DNA binding"/>
    <property type="evidence" value="ECO:0007669"/>
    <property type="project" value="InterPro"/>
</dbReference>
<feature type="domain" description="DNA mismatch repair protein S5" evidence="2">
    <location>
        <begin position="32"/>
        <end position="158"/>
    </location>
</feature>
<dbReference type="InterPro" id="IPR020568">
    <property type="entry name" value="Ribosomal_Su5_D2-typ_SF"/>
</dbReference>
<reference evidence="3 4" key="1">
    <citation type="journal article" date="2020" name="Biotechnol. Biofuels">
        <title>New insights from the biogas microbiome by comprehensive genome-resolved metagenomics of nearly 1600 species originating from multiple anaerobic digesters.</title>
        <authorList>
            <person name="Campanaro S."/>
            <person name="Treu L."/>
            <person name="Rodriguez-R L.M."/>
            <person name="Kovalovszki A."/>
            <person name="Ziels R.M."/>
            <person name="Maus I."/>
            <person name="Zhu X."/>
            <person name="Kougias P.G."/>
            <person name="Basile A."/>
            <person name="Luo G."/>
            <person name="Schluter A."/>
            <person name="Konstantinidis K.T."/>
            <person name="Angelidaki I."/>
        </authorList>
    </citation>
    <scope>NUCLEOTIDE SEQUENCE [LARGE SCALE GENOMIC DNA]</scope>
    <source>
        <strain evidence="3">AS27yjCOA_65</strain>
    </source>
</reference>
<evidence type="ECO:0008006" key="5">
    <source>
        <dbReference type="Google" id="ProtNLM"/>
    </source>
</evidence>
<dbReference type="SMART" id="SM01340">
    <property type="entry name" value="DNA_mis_repair"/>
    <property type="match status" value="1"/>
</dbReference>
<evidence type="ECO:0000313" key="3">
    <source>
        <dbReference type="EMBL" id="NMC64374.1"/>
    </source>
</evidence>
<dbReference type="InterPro" id="IPR014721">
    <property type="entry name" value="Ribsml_uS5_D2-typ_fold_subgr"/>
</dbReference>
<dbReference type="Gene3D" id="3.30.1370.100">
    <property type="entry name" value="MutL, C-terminal domain, regulatory subdomain"/>
    <property type="match status" value="1"/>
</dbReference>
<organism evidence="3 4">
    <name type="scientific">SAR324 cluster bacterium</name>
    <dbReference type="NCBI Taxonomy" id="2024889"/>
    <lineage>
        <taxon>Bacteria</taxon>
        <taxon>Deltaproteobacteria</taxon>
        <taxon>SAR324 cluster</taxon>
    </lineage>
</organism>
<sequence length="406" mass="45448">SSIANPKVRYRLFLNGKEVLNLPPRDSSLDRAAAFFKGSTLSFQRSYPVCSEKGESLPDMLMEIEGIIGHPSLAQRETAAFVLFVNNRMISDKALLRAVKDGFDSTLKEREYPIGYLHIRMPPALVDVNVHPQKSEVRFWDQRILFGLVRDVVYQTVRNFKAPMEGMASLARKSGNIPEPAKMISDFRSESSEVQALFAGVPKQAGKNIEQFKLSQLRYVGQIFDCYLLCESTDQFVIVDMHAAHERLNFNILKRGALAGNNNSQMLLLPHTVNLSEESQARLLNQTELLASFGFEFEAFGPGTVIVRAVPQMLDSVGAETVLKEVAATEFEEEGQGVLKANIDEIAARIACHASVRSGVQLEREEVYFLFESLDSEEFSSACPHGRPVVASFSKMDVEKWFGRDR</sequence>
<proteinExistence type="predicted"/>
<dbReference type="GO" id="GO:0032300">
    <property type="term" value="C:mismatch repair complex"/>
    <property type="evidence" value="ECO:0007669"/>
    <property type="project" value="InterPro"/>
</dbReference>
<name>A0A7X9FV53_9DELT</name>
<dbReference type="Proteomes" id="UP000524246">
    <property type="component" value="Unassembled WGS sequence"/>
</dbReference>
<evidence type="ECO:0000259" key="1">
    <source>
        <dbReference type="SMART" id="SM00853"/>
    </source>
</evidence>
<dbReference type="SUPFAM" id="SSF118116">
    <property type="entry name" value="DNA mismatch repair protein MutL"/>
    <property type="match status" value="1"/>
</dbReference>
<protein>
    <recommendedName>
        <fullName evidence="5">DNA mismatch repair protein MutL</fullName>
    </recommendedName>
</protein>
<dbReference type="EMBL" id="JAAZON010000659">
    <property type="protein sequence ID" value="NMC64374.1"/>
    <property type="molecule type" value="Genomic_DNA"/>
</dbReference>
<feature type="non-terminal residue" evidence="3">
    <location>
        <position position="1"/>
    </location>
</feature>
<dbReference type="GO" id="GO:0140664">
    <property type="term" value="F:ATP-dependent DNA damage sensor activity"/>
    <property type="evidence" value="ECO:0007669"/>
    <property type="project" value="InterPro"/>
</dbReference>
<dbReference type="GO" id="GO:0006298">
    <property type="term" value="P:mismatch repair"/>
    <property type="evidence" value="ECO:0007669"/>
    <property type="project" value="InterPro"/>
</dbReference>
<gene>
    <name evidence="3" type="ORF">GYA55_14515</name>
</gene>
<dbReference type="SMART" id="SM00853">
    <property type="entry name" value="MutL_C"/>
    <property type="match status" value="1"/>
</dbReference>
<dbReference type="InterPro" id="IPR042121">
    <property type="entry name" value="MutL_C_regsub"/>
</dbReference>
<dbReference type="Pfam" id="PF01119">
    <property type="entry name" value="DNA_mis_repair"/>
    <property type="match status" value="1"/>
</dbReference>
<dbReference type="GO" id="GO:0016887">
    <property type="term" value="F:ATP hydrolysis activity"/>
    <property type="evidence" value="ECO:0007669"/>
    <property type="project" value="InterPro"/>
</dbReference>
<dbReference type="InterPro" id="IPR014790">
    <property type="entry name" value="MutL_C"/>
</dbReference>
<evidence type="ECO:0000259" key="2">
    <source>
        <dbReference type="SMART" id="SM01340"/>
    </source>
</evidence>
<dbReference type="AlphaFoldDB" id="A0A7X9FV53"/>
<dbReference type="PANTHER" id="PTHR10073:SF12">
    <property type="entry name" value="DNA MISMATCH REPAIR PROTEIN MLH1"/>
    <property type="match status" value="1"/>
</dbReference>
<feature type="domain" description="MutL C-terminal dimerisation" evidence="1">
    <location>
        <begin position="219"/>
        <end position="362"/>
    </location>
</feature>
<dbReference type="InterPro" id="IPR037198">
    <property type="entry name" value="MutL_C_sf"/>
</dbReference>
<comment type="caution">
    <text evidence="3">The sequence shown here is derived from an EMBL/GenBank/DDBJ whole genome shotgun (WGS) entry which is preliminary data.</text>
</comment>
<dbReference type="Gene3D" id="3.30.230.10">
    <property type="match status" value="1"/>
</dbReference>
<dbReference type="InterPro" id="IPR038973">
    <property type="entry name" value="MutL/Mlh/Pms-like"/>
</dbReference>
<dbReference type="GO" id="GO:0005524">
    <property type="term" value="F:ATP binding"/>
    <property type="evidence" value="ECO:0007669"/>
    <property type="project" value="InterPro"/>
</dbReference>
<dbReference type="Pfam" id="PF08676">
    <property type="entry name" value="MutL_C"/>
    <property type="match status" value="1"/>
</dbReference>
<accession>A0A7X9FV53</accession>
<dbReference type="SUPFAM" id="SSF54211">
    <property type="entry name" value="Ribosomal protein S5 domain 2-like"/>
    <property type="match status" value="1"/>
</dbReference>